<dbReference type="InterPro" id="IPR002347">
    <property type="entry name" value="SDR_fam"/>
</dbReference>
<sequence>MDSIGKTYIVTGGFDVSSREQISTAFEAISLQSPDIHGLVNSAGIAPETLDNLGLPEEDDIFKRIMDVNLYGTWNAGTAYLKHLCTRYPEIIQDEKNREGLGSIVNLTSESVIRADPDMASCNTSKHAVVGLTKSWAKDFVRRGVRVNCVAPGLTDTPMVRNENLDQAMVEELINSVPMKRAARPEEVAELIVFLLSERPFYMTGQVIPIEGGITI</sequence>
<proteinExistence type="inferred from homology"/>
<dbReference type="AlphaFoldDB" id="A0A1Q5UGL4"/>
<dbReference type="PRINTS" id="PR00080">
    <property type="entry name" value="SDRFAMILY"/>
</dbReference>
<accession>A0A1Q5UGL4</accession>
<keyword evidence="2" id="KW-0560">Oxidoreductase</keyword>
<dbReference type="CDD" id="cd05233">
    <property type="entry name" value="SDR_c"/>
    <property type="match status" value="1"/>
</dbReference>
<dbReference type="Proteomes" id="UP000186955">
    <property type="component" value="Unassembled WGS sequence"/>
</dbReference>
<comment type="caution">
    <text evidence="3">The sequence shown here is derived from an EMBL/GenBank/DDBJ whole genome shotgun (WGS) entry which is preliminary data.</text>
</comment>
<name>A0A1Q5UGL4_9EURO</name>
<organism evidence="3 4">
    <name type="scientific">Penicillium subrubescens</name>
    <dbReference type="NCBI Taxonomy" id="1316194"/>
    <lineage>
        <taxon>Eukaryota</taxon>
        <taxon>Fungi</taxon>
        <taxon>Dikarya</taxon>
        <taxon>Ascomycota</taxon>
        <taxon>Pezizomycotina</taxon>
        <taxon>Eurotiomycetes</taxon>
        <taxon>Eurotiomycetidae</taxon>
        <taxon>Eurotiales</taxon>
        <taxon>Aspergillaceae</taxon>
        <taxon>Penicillium</taxon>
    </lineage>
</organism>
<evidence type="ECO:0000256" key="2">
    <source>
        <dbReference type="ARBA" id="ARBA00023002"/>
    </source>
</evidence>
<protein>
    <submittedName>
        <fullName evidence="3">3-oxoacyl-[acyl-carrier-protein] reductase FabG</fullName>
    </submittedName>
</protein>
<evidence type="ECO:0000313" key="3">
    <source>
        <dbReference type="EMBL" id="OKP11611.1"/>
    </source>
</evidence>
<evidence type="ECO:0000256" key="1">
    <source>
        <dbReference type="ARBA" id="ARBA00006484"/>
    </source>
</evidence>
<dbReference type="EMBL" id="MNBE01000276">
    <property type="protein sequence ID" value="OKP11611.1"/>
    <property type="molecule type" value="Genomic_DNA"/>
</dbReference>
<dbReference type="PRINTS" id="PR00081">
    <property type="entry name" value="GDHRDH"/>
</dbReference>
<dbReference type="Gene3D" id="3.40.50.720">
    <property type="entry name" value="NAD(P)-binding Rossmann-like Domain"/>
    <property type="match status" value="1"/>
</dbReference>
<comment type="similarity">
    <text evidence="1">Belongs to the short-chain dehydrogenases/reductases (SDR) family.</text>
</comment>
<dbReference type="SUPFAM" id="SSF51735">
    <property type="entry name" value="NAD(P)-binding Rossmann-fold domains"/>
    <property type="match status" value="1"/>
</dbReference>
<dbReference type="GO" id="GO:0016491">
    <property type="term" value="F:oxidoreductase activity"/>
    <property type="evidence" value="ECO:0007669"/>
    <property type="project" value="UniProtKB-KW"/>
</dbReference>
<dbReference type="InterPro" id="IPR036291">
    <property type="entry name" value="NAD(P)-bd_dom_sf"/>
</dbReference>
<gene>
    <name evidence="3" type="ORF">PENSUB_2913</name>
</gene>
<reference evidence="3 4" key="1">
    <citation type="submission" date="2016-10" db="EMBL/GenBank/DDBJ databases">
        <title>Genome sequence of the ascomycete fungus Penicillium subrubescens.</title>
        <authorList>
            <person name="De Vries R.P."/>
            <person name="Peng M."/>
            <person name="Dilokpimol A."/>
            <person name="Hilden K."/>
            <person name="Makela M.R."/>
            <person name="Grigoriev I."/>
            <person name="Riley R."/>
            <person name="Granchi Z."/>
        </authorList>
    </citation>
    <scope>NUCLEOTIDE SEQUENCE [LARGE SCALE GENOMIC DNA]</scope>
    <source>
        <strain evidence="3 4">CBS 132785</strain>
    </source>
</reference>
<dbReference type="Pfam" id="PF13561">
    <property type="entry name" value="adh_short_C2"/>
    <property type="match status" value="1"/>
</dbReference>
<evidence type="ECO:0000313" key="4">
    <source>
        <dbReference type="Proteomes" id="UP000186955"/>
    </source>
</evidence>
<dbReference type="PANTHER" id="PTHR24321">
    <property type="entry name" value="DEHYDROGENASES, SHORT CHAIN"/>
    <property type="match status" value="1"/>
</dbReference>
<dbReference type="PANTHER" id="PTHR24321:SF8">
    <property type="entry name" value="ESTRADIOL 17-BETA-DEHYDROGENASE 8-RELATED"/>
    <property type="match status" value="1"/>
</dbReference>
<dbReference type="STRING" id="1316194.A0A1Q5UGL4"/>
<keyword evidence="4" id="KW-1185">Reference proteome</keyword>